<sequence>MDKENAPQDVAIPLKIAETWTKNYREELDFDASKKKVNSYLIPRETLEMVLKLNTNKVRAYIGINDDKLSTLIFVGAELETATGIYRDVFGSQSIIQGEDESPVVYDFSEPSPPHTGDTTSPLN</sequence>
<organism evidence="2 3">
    <name type="scientific">Flavobacterium kayseriense</name>
    <dbReference type="NCBI Taxonomy" id="2764714"/>
    <lineage>
        <taxon>Bacteria</taxon>
        <taxon>Pseudomonadati</taxon>
        <taxon>Bacteroidota</taxon>
        <taxon>Flavobacteriia</taxon>
        <taxon>Flavobacteriales</taxon>
        <taxon>Flavobacteriaceae</taxon>
        <taxon>Flavobacterium</taxon>
    </lineage>
</organism>
<comment type="caution">
    <text evidence="2">The sequence shown here is derived from an EMBL/GenBank/DDBJ whole genome shotgun (WGS) entry which is preliminary data.</text>
</comment>
<dbReference type="RefSeq" id="WP_187008417.1">
    <property type="nucleotide sequence ID" value="NZ_JACRUI010000001.1"/>
</dbReference>
<accession>A0ABR7J2M2</accession>
<dbReference type="EMBL" id="JACRUJ010000001">
    <property type="protein sequence ID" value="MBC5839794.1"/>
    <property type="molecule type" value="Genomic_DNA"/>
</dbReference>
<reference evidence="2 3" key="1">
    <citation type="submission" date="2020-08" db="EMBL/GenBank/DDBJ databases">
        <title>Description of novel Flavobacterium F-380 isolate.</title>
        <authorList>
            <person name="Saticioglu I.B."/>
            <person name="Duman M."/>
            <person name="Altun S."/>
        </authorList>
    </citation>
    <scope>NUCLEOTIDE SEQUENCE [LARGE SCALE GENOMIC DNA]</scope>
    <source>
        <strain evidence="2 3">F-380</strain>
    </source>
</reference>
<evidence type="ECO:0000313" key="2">
    <source>
        <dbReference type="EMBL" id="MBC5839794.1"/>
    </source>
</evidence>
<proteinExistence type="predicted"/>
<dbReference type="Proteomes" id="UP000629963">
    <property type="component" value="Unassembled WGS sequence"/>
</dbReference>
<evidence type="ECO:0000256" key="1">
    <source>
        <dbReference type="SAM" id="MobiDB-lite"/>
    </source>
</evidence>
<protein>
    <submittedName>
        <fullName evidence="2">Uncharacterized protein</fullName>
    </submittedName>
</protein>
<keyword evidence="3" id="KW-1185">Reference proteome</keyword>
<feature type="region of interest" description="Disordered" evidence="1">
    <location>
        <begin position="101"/>
        <end position="124"/>
    </location>
</feature>
<evidence type="ECO:0000313" key="3">
    <source>
        <dbReference type="Proteomes" id="UP000629963"/>
    </source>
</evidence>
<name>A0ABR7J2M2_9FLAO</name>
<gene>
    <name evidence="2" type="ORF">H8R23_00065</name>
</gene>